<dbReference type="AlphaFoldDB" id="A0AAC9IR05"/>
<proteinExistence type="predicted"/>
<feature type="transmembrane region" description="Helical" evidence="1">
    <location>
        <begin position="45"/>
        <end position="63"/>
    </location>
</feature>
<dbReference type="Gene3D" id="1.20.120.620">
    <property type="entry name" value="Backbone structure of the membrane domain of e. Coli histidine kinase receptor kdpd"/>
    <property type="match status" value="1"/>
</dbReference>
<organism evidence="2 3">
    <name type="scientific">Polynucleobacter asymbioticus</name>
    <dbReference type="NCBI Taxonomy" id="576611"/>
    <lineage>
        <taxon>Bacteria</taxon>
        <taxon>Pseudomonadati</taxon>
        <taxon>Pseudomonadota</taxon>
        <taxon>Betaproteobacteria</taxon>
        <taxon>Burkholderiales</taxon>
        <taxon>Burkholderiaceae</taxon>
        <taxon>Polynucleobacter</taxon>
    </lineage>
</organism>
<evidence type="ECO:0000313" key="2">
    <source>
        <dbReference type="EMBL" id="APC01134.1"/>
    </source>
</evidence>
<feature type="transmembrane region" description="Helical" evidence="1">
    <location>
        <begin position="68"/>
        <end position="90"/>
    </location>
</feature>
<reference evidence="2" key="1">
    <citation type="journal article" date="2017" name="Appl. Environ. Microbiol.">
        <title>Microdiversification of a pelagic Polynucleobacter species is mainly driven by acquisition of genomic islands from a partially interspecific gene pool.</title>
        <authorList>
            <person name="Hoetzinger M."/>
            <person name="Hahn M.W."/>
            <person name="Jezberova J."/>
            <person name="Schmidt J."/>
            <person name="Koll U."/>
        </authorList>
    </citation>
    <scope>NUCLEOTIDE SEQUENCE</scope>
    <source>
        <strain evidence="2">MWH-RechtKol4</strain>
    </source>
</reference>
<dbReference type="InterPro" id="IPR038318">
    <property type="entry name" value="KdpD_sf"/>
</dbReference>
<evidence type="ECO:0000256" key="1">
    <source>
        <dbReference type="SAM" id="Phobius"/>
    </source>
</evidence>
<dbReference type="Proteomes" id="UP000182060">
    <property type="component" value="Chromosome"/>
</dbReference>
<gene>
    <name evidence="2" type="ORF">AOC25_05655</name>
</gene>
<evidence type="ECO:0000313" key="3">
    <source>
        <dbReference type="Proteomes" id="UP000182060"/>
    </source>
</evidence>
<dbReference type="RefSeq" id="WP_071539182.1">
    <property type="nucleotide sequence ID" value="NZ_CP015016.1"/>
</dbReference>
<dbReference type="EMBL" id="CP015017">
    <property type="protein sequence ID" value="APC01134.1"/>
    <property type="molecule type" value="Genomic_DNA"/>
</dbReference>
<name>A0AAC9IR05_9BURK</name>
<accession>A0AAC9IR05</accession>
<protein>
    <recommendedName>
        <fullName evidence="4">Histidine kinase</fullName>
    </recommendedName>
</protein>
<sequence length="149" mass="17385">MVIRNAKNWSIYSAWESISCALASFVCITFVMLLQGPGFYSVHPYKFYFFAATLLAYFFGYLLASTYVVLTTIFANLYFVPPFGIFTLTLDEFERFLINLLFGSVAIILIEILQRERYKSKLLLLVSNSRYLILLHRENRLLNEMKKNT</sequence>
<feature type="transmembrane region" description="Helical" evidence="1">
    <location>
        <begin position="12"/>
        <end position="33"/>
    </location>
</feature>
<keyword evidence="1" id="KW-0472">Membrane</keyword>
<keyword evidence="1" id="KW-1133">Transmembrane helix</keyword>
<feature type="transmembrane region" description="Helical" evidence="1">
    <location>
        <begin position="96"/>
        <end position="113"/>
    </location>
</feature>
<evidence type="ECO:0008006" key="4">
    <source>
        <dbReference type="Google" id="ProtNLM"/>
    </source>
</evidence>
<keyword evidence="1" id="KW-0812">Transmembrane</keyword>